<evidence type="ECO:0000256" key="1">
    <source>
        <dbReference type="ARBA" id="ARBA00005179"/>
    </source>
</evidence>
<dbReference type="PIRSF" id="PIRSF000509">
    <property type="entry name" value="Trp_DMAT"/>
    <property type="match status" value="1"/>
</dbReference>
<name>A0A6V8HTL2_TALPI</name>
<feature type="binding site" evidence="4">
    <location>
        <position position="216"/>
    </location>
    <ligand>
        <name>dimethylallyl diphosphate</name>
        <dbReference type="ChEBI" id="CHEBI:57623"/>
    </ligand>
</feature>
<evidence type="ECO:0000313" key="6">
    <source>
        <dbReference type="EMBL" id="GAM43861.1"/>
    </source>
</evidence>
<comment type="pathway">
    <text evidence="1">Secondary metabolite biosynthesis.</text>
</comment>
<keyword evidence="3" id="KW-0808">Transferase</keyword>
<reference evidence="7" key="1">
    <citation type="journal article" date="2015" name="Genome Announc.">
        <title>Draft genome sequence of Talaromyces cellulolyticus strain Y-94, a source of lignocellulosic biomass-degrading enzymes.</title>
        <authorList>
            <person name="Fujii T."/>
            <person name="Koike H."/>
            <person name="Sawayama S."/>
            <person name="Yano S."/>
            <person name="Inoue H."/>
        </authorList>
    </citation>
    <scope>NUCLEOTIDE SEQUENCE [LARGE SCALE GENOMIC DNA]</scope>
    <source>
        <strain evidence="7">Y-94</strain>
    </source>
</reference>
<evidence type="ECO:0000313" key="7">
    <source>
        <dbReference type="Proteomes" id="UP000053095"/>
    </source>
</evidence>
<dbReference type="Proteomes" id="UP000053095">
    <property type="component" value="Unassembled WGS sequence"/>
</dbReference>
<proteinExistence type="inferred from homology"/>
<sequence length="455" mass="51287">MMALHPKRYGSSSSIATASDKKKAIVRPRHSASSHSNPCSGNGPSELDAQFWLETVGTAVGTLMGGANYDAATIEANLAFVSQSVAPYLGQRPIQGQVPSWRSFMTDDFSPVEYSWSWEKSHPIIRYSFEPIGYMAGTALDPYNRKAPMQWVDHIRHKFPSADWQWFNHFACAFYQDLSPCFRGGVEQVVSDAPKTSSPSSIFVGFDLGRNGLMGKMYLVPVIAEQTGQSRFTILDDTLRTLPNCDELLAYRHLDRFLRLRTETIPLQILGAAVDCTDLAHSKLKIYFRSQATTFASVKDALTSGGTIASWDDHQLKELRDLWSKVLSLPPDFPEDMELPNTSHETSGVLYNYDIKPGNDQPETKVYIPVRHYGKNDHAIAQRLVDFLRARCGHEEQYYQNFFQVLDKFSSFRDLSQGCGLQTYISCALKEGKLCVTSYLSPQIYHPSRWLMVDK</sequence>
<feature type="binding site" evidence="4">
    <location>
        <position position="113"/>
    </location>
    <ligand>
        <name>L-tryptophan</name>
        <dbReference type="ChEBI" id="CHEBI:57912"/>
    </ligand>
</feature>
<dbReference type="NCBIfam" id="TIGR03429">
    <property type="entry name" value="arom_pren_DMATS"/>
    <property type="match status" value="1"/>
</dbReference>
<dbReference type="AlphaFoldDB" id="A0A6V8HTL2"/>
<keyword evidence="7" id="KW-1185">Reference proteome</keyword>
<feature type="binding site" evidence="4">
    <location>
        <position position="285"/>
    </location>
    <ligand>
        <name>dimethylallyl diphosphate</name>
        <dbReference type="ChEBI" id="CHEBI:57623"/>
    </ligand>
</feature>
<feature type="region of interest" description="Disordered" evidence="5">
    <location>
        <begin position="1"/>
        <end position="43"/>
    </location>
</feature>
<gene>
    <name evidence="6" type="ORF">TCE0_060f19016</name>
</gene>
<evidence type="ECO:0000256" key="2">
    <source>
        <dbReference type="ARBA" id="ARBA00010209"/>
    </source>
</evidence>
<evidence type="ECO:0000256" key="3">
    <source>
        <dbReference type="ARBA" id="ARBA00022679"/>
    </source>
</evidence>
<dbReference type="CDD" id="cd13929">
    <property type="entry name" value="PT-DMATS_CymD"/>
    <property type="match status" value="1"/>
</dbReference>
<evidence type="ECO:0000256" key="5">
    <source>
        <dbReference type="SAM" id="MobiDB-lite"/>
    </source>
</evidence>
<dbReference type="SFLD" id="SFLDS00036">
    <property type="entry name" value="Aromatic_Prenyltransferase"/>
    <property type="match status" value="1"/>
</dbReference>
<dbReference type="PANTHER" id="PTHR40627">
    <property type="entry name" value="INDOLE PRENYLTRANSFERASE TDIB-RELATED"/>
    <property type="match status" value="1"/>
</dbReference>
<dbReference type="InterPro" id="IPR033964">
    <property type="entry name" value="ABBA"/>
</dbReference>
<comment type="similarity">
    <text evidence="2">Belongs to the tryptophan dimethylallyltransferase family.</text>
</comment>
<dbReference type="SFLD" id="SFLDG01162">
    <property type="entry name" value="I"/>
    <property type="match status" value="1"/>
</dbReference>
<dbReference type="EMBL" id="DF933856">
    <property type="protein sequence ID" value="GAM43861.1"/>
    <property type="molecule type" value="Genomic_DNA"/>
</dbReference>
<protein>
    <submittedName>
        <fullName evidence="6">Dimethylallyl tryptophan synthase</fullName>
    </submittedName>
</protein>
<feature type="binding site" evidence="4">
    <location>
        <position position="439"/>
    </location>
    <ligand>
        <name>dimethylallyl diphosphate</name>
        <dbReference type="ChEBI" id="CHEBI:57623"/>
    </ligand>
</feature>
<accession>A0A6V8HTL2</accession>
<dbReference type="PANTHER" id="PTHR40627:SF4">
    <property type="entry name" value="PRENYLTRANSFERASE ASQH1-RELATED"/>
    <property type="match status" value="1"/>
</dbReference>
<dbReference type="InterPro" id="IPR017795">
    <property type="entry name" value="ABBA_NscD-like"/>
</dbReference>
<organism evidence="6 7">
    <name type="scientific">Talaromyces pinophilus</name>
    <name type="common">Penicillium pinophilum</name>
    <dbReference type="NCBI Taxonomy" id="128442"/>
    <lineage>
        <taxon>Eukaryota</taxon>
        <taxon>Fungi</taxon>
        <taxon>Dikarya</taxon>
        <taxon>Ascomycota</taxon>
        <taxon>Pezizomycotina</taxon>
        <taxon>Eurotiomycetes</taxon>
        <taxon>Eurotiomycetidae</taxon>
        <taxon>Eurotiales</taxon>
        <taxon>Trichocomaceae</taxon>
        <taxon>Talaromyces</taxon>
        <taxon>Talaromyces sect. Talaromyces</taxon>
    </lineage>
</organism>
<dbReference type="GO" id="GO:0016765">
    <property type="term" value="F:transferase activity, transferring alkyl or aryl (other than methyl) groups"/>
    <property type="evidence" value="ECO:0007669"/>
    <property type="project" value="InterPro"/>
</dbReference>
<feature type="compositionally biased region" description="Polar residues" evidence="5">
    <location>
        <begin position="33"/>
        <end position="43"/>
    </location>
</feature>
<feature type="binding site" evidence="4">
    <location>
        <position position="287"/>
    </location>
    <ligand>
        <name>dimethylallyl diphosphate</name>
        <dbReference type="ChEBI" id="CHEBI:57623"/>
    </ligand>
</feature>
<dbReference type="Pfam" id="PF11991">
    <property type="entry name" value="Trp_DMAT"/>
    <property type="match status" value="1"/>
</dbReference>
<comment type="caution">
    <text evidence="6">The sequence shown here is derived from an EMBL/GenBank/DDBJ whole genome shotgun (WGS) entry which is preliminary data.</text>
</comment>
<feature type="binding site" evidence="4">
    <location>
        <position position="126"/>
    </location>
    <ligand>
        <name>dimethylallyl diphosphate</name>
        <dbReference type="ChEBI" id="CHEBI:57623"/>
    </ligand>
</feature>
<dbReference type="GO" id="GO:0009820">
    <property type="term" value="P:alkaloid metabolic process"/>
    <property type="evidence" value="ECO:0007669"/>
    <property type="project" value="InterPro"/>
</dbReference>
<feature type="binding site" evidence="4">
    <location>
        <position position="218"/>
    </location>
    <ligand>
        <name>dimethylallyl diphosphate</name>
        <dbReference type="ChEBI" id="CHEBI:57623"/>
    </ligand>
</feature>
<feature type="binding site" evidence="4">
    <location>
        <position position="367"/>
    </location>
    <ligand>
        <name>dimethylallyl diphosphate</name>
        <dbReference type="ChEBI" id="CHEBI:57623"/>
    </ligand>
</feature>
<evidence type="ECO:0000256" key="4">
    <source>
        <dbReference type="PIRSR" id="PIRSR000509-1"/>
    </source>
</evidence>
<dbReference type="InterPro" id="IPR012148">
    <property type="entry name" value="ABBA_DMATS-like"/>
</dbReference>